<dbReference type="Gene3D" id="1.10.1130.10">
    <property type="entry name" value="Flavocytochrome C3, Chain A"/>
    <property type="match status" value="1"/>
</dbReference>
<accession>A0ABU9PT01</accession>
<evidence type="ECO:0000313" key="3">
    <source>
        <dbReference type="Proteomes" id="UP001495910"/>
    </source>
</evidence>
<evidence type="ECO:0008006" key="4">
    <source>
        <dbReference type="Google" id="ProtNLM"/>
    </source>
</evidence>
<dbReference type="Proteomes" id="UP001495910">
    <property type="component" value="Unassembled WGS sequence"/>
</dbReference>
<organism evidence="2 3">
    <name type="scientific">Collimonas rhizosphaerae</name>
    <dbReference type="NCBI Taxonomy" id="3126357"/>
    <lineage>
        <taxon>Bacteria</taxon>
        <taxon>Pseudomonadati</taxon>
        <taxon>Pseudomonadota</taxon>
        <taxon>Betaproteobacteria</taxon>
        <taxon>Burkholderiales</taxon>
        <taxon>Oxalobacteraceae</taxon>
        <taxon>Collimonas</taxon>
    </lineage>
</organism>
<dbReference type="SUPFAM" id="SSF48695">
    <property type="entry name" value="Multiheme cytochromes"/>
    <property type="match status" value="1"/>
</dbReference>
<gene>
    <name evidence="2" type="ORF">V8G57_06780</name>
</gene>
<feature type="signal peptide" evidence="1">
    <location>
        <begin position="1"/>
        <end position="22"/>
    </location>
</feature>
<dbReference type="PROSITE" id="PS51257">
    <property type="entry name" value="PROKAR_LIPOPROTEIN"/>
    <property type="match status" value="1"/>
</dbReference>
<dbReference type="InterPro" id="IPR036280">
    <property type="entry name" value="Multihaem_cyt_sf"/>
</dbReference>
<sequence>MKYLNLLGALPALLLGCAAALAQQSPAPTGQQLFEPIASVVMGPRCLNCHQVQAPHQKDIGIEHAQMVMRGQHDSGVATLQCAACHQAGNSADGKVPGAPHWKMAPVSMAWQSLSKVLICQSMKDPSKNGNRKTMDEVIEHMKTDPLVLWAWNPGAGRTTPVMSHEEFVQKLQAWAAAGGPCPGDPVKPAAK</sequence>
<protein>
    <recommendedName>
        <fullName evidence="4">Cytochrome c domain-containing protein</fullName>
    </recommendedName>
</protein>
<keyword evidence="1" id="KW-0732">Signal</keyword>
<dbReference type="EMBL" id="JBANDC010000004">
    <property type="protein sequence ID" value="MEM4987090.1"/>
    <property type="molecule type" value="Genomic_DNA"/>
</dbReference>
<dbReference type="RefSeq" id="WP_342828747.1">
    <property type="nucleotide sequence ID" value="NZ_JBANDC010000004.1"/>
</dbReference>
<comment type="caution">
    <text evidence="2">The sequence shown here is derived from an EMBL/GenBank/DDBJ whole genome shotgun (WGS) entry which is preliminary data.</text>
</comment>
<keyword evidence="3" id="KW-1185">Reference proteome</keyword>
<evidence type="ECO:0000256" key="1">
    <source>
        <dbReference type="SAM" id="SignalP"/>
    </source>
</evidence>
<reference evidence="2 3" key="1">
    <citation type="submission" date="2024-02" db="EMBL/GenBank/DDBJ databases">
        <title>Draft genome sequence of Collimonas sp. strain H4R21, an effective mineral-weathering bacterial strain isolated from the beech rhizosphere.</title>
        <authorList>
            <person name="Morin E."/>
            <person name="Uroz S."/>
            <person name="Leveau J.H.J."/>
            <person name="Kumar R."/>
            <person name="Rey M.W."/>
            <person name="Pham J."/>
        </authorList>
    </citation>
    <scope>NUCLEOTIDE SEQUENCE [LARGE SCALE GENOMIC DNA]</scope>
    <source>
        <strain evidence="2 3">H4R21</strain>
    </source>
</reference>
<evidence type="ECO:0000313" key="2">
    <source>
        <dbReference type="EMBL" id="MEM4987090.1"/>
    </source>
</evidence>
<name>A0ABU9PT01_9BURK</name>
<proteinExistence type="predicted"/>
<feature type="chain" id="PRO_5046081528" description="Cytochrome c domain-containing protein" evidence="1">
    <location>
        <begin position="23"/>
        <end position="192"/>
    </location>
</feature>